<protein>
    <submittedName>
        <fullName evidence="1">Uncharacterized protein</fullName>
    </submittedName>
</protein>
<dbReference type="Proteomes" id="UP000030361">
    <property type="component" value="Chromosome"/>
</dbReference>
<dbReference type="KEGG" id="lcu:PL11_001925"/>
<dbReference type="OrthoDB" id="2323055at2"/>
<gene>
    <name evidence="1" type="ORF">PL11_001925</name>
</gene>
<reference evidence="1 2" key="1">
    <citation type="journal article" date="2015" name="Genome Announc.">
        <title>Genome Sequence of Lactobacillus curieae CCTCC M 2011381T, a Novel Producer of Gamma-aminobutyric Acid.</title>
        <authorList>
            <person name="Wang Y."/>
            <person name="Wang Y."/>
            <person name="Lang C."/>
            <person name="Wei D."/>
            <person name="Xu P."/>
            <person name="Xie J."/>
        </authorList>
    </citation>
    <scope>NUCLEOTIDE SEQUENCE [LARGE SCALE GENOMIC DNA]</scope>
    <source>
        <strain evidence="1 2">CCTCC M 2011381</strain>
    </source>
</reference>
<keyword evidence="2" id="KW-1185">Reference proteome</keyword>
<accession>A0A1S6QGM3</accession>
<proteinExistence type="predicted"/>
<dbReference type="RefSeq" id="WP_035165956.1">
    <property type="nucleotide sequence ID" value="NZ_CP018906.1"/>
</dbReference>
<dbReference type="AlphaFoldDB" id="A0A1S6QGM3"/>
<evidence type="ECO:0000313" key="2">
    <source>
        <dbReference type="Proteomes" id="UP000030361"/>
    </source>
</evidence>
<sequence length="159" mass="17740">MKLNTGLIALAAVDVVSFAGTQVADAATWHKGIPKSVKGYWKAHTGGKKIKSGYYYNNYVYTSFSGTTISTMLKAVTHQNGKNFPQFDSGSPFFYHVKYHYLGNHVYKFKGTYALGGGTGTMTVKVSKHKLLMNDNHQKTLLTKISHATYKKELYPLFK</sequence>
<name>A0A1S6QGM3_9LACO</name>
<evidence type="ECO:0000313" key="1">
    <source>
        <dbReference type="EMBL" id="AQW20758.1"/>
    </source>
</evidence>
<dbReference type="EMBL" id="CP018906">
    <property type="protein sequence ID" value="AQW20758.1"/>
    <property type="molecule type" value="Genomic_DNA"/>
</dbReference>
<organism evidence="1 2">
    <name type="scientific">Lentilactobacillus curieae</name>
    <dbReference type="NCBI Taxonomy" id="1138822"/>
    <lineage>
        <taxon>Bacteria</taxon>
        <taxon>Bacillati</taxon>
        <taxon>Bacillota</taxon>
        <taxon>Bacilli</taxon>
        <taxon>Lactobacillales</taxon>
        <taxon>Lactobacillaceae</taxon>
        <taxon>Lentilactobacillus</taxon>
    </lineage>
</organism>